<evidence type="ECO:0000313" key="2">
    <source>
        <dbReference type="EMBL" id="KAL1865423.1"/>
    </source>
</evidence>
<evidence type="ECO:0000313" key="3">
    <source>
        <dbReference type="Proteomes" id="UP001586593"/>
    </source>
</evidence>
<proteinExistence type="predicted"/>
<evidence type="ECO:0000256" key="1">
    <source>
        <dbReference type="SAM" id="MobiDB-lite"/>
    </source>
</evidence>
<name>A0ABR3WPD4_9PEZI</name>
<feature type="region of interest" description="Disordered" evidence="1">
    <location>
        <begin position="1"/>
        <end position="69"/>
    </location>
</feature>
<feature type="compositionally biased region" description="Basic residues" evidence="1">
    <location>
        <begin position="197"/>
        <end position="206"/>
    </location>
</feature>
<protein>
    <submittedName>
        <fullName evidence="2">Uncharacterized protein</fullName>
    </submittedName>
</protein>
<comment type="caution">
    <text evidence="2">The sequence shown here is derived from an EMBL/GenBank/DDBJ whole genome shotgun (WGS) entry which is preliminary data.</text>
</comment>
<gene>
    <name evidence="2" type="ORF">VTK73DRAFT_5253</name>
</gene>
<organism evidence="2 3">
    <name type="scientific">Phialemonium thermophilum</name>
    <dbReference type="NCBI Taxonomy" id="223376"/>
    <lineage>
        <taxon>Eukaryota</taxon>
        <taxon>Fungi</taxon>
        <taxon>Dikarya</taxon>
        <taxon>Ascomycota</taxon>
        <taxon>Pezizomycotina</taxon>
        <taxon>Sordariomycetes</taxon>
        <taxon>Sordariomycetidae</taxon>
        <taxon>Cephalothecales</taxon>
        <taxon>Cephalothecaceae</taxon>
        <taxon>Phialemonium</taxon>
    </lineage>
</organism>
<keyword evidence="3" id="KW-1185">Reference proteome</keyword>
<feature type="compositionally biased region" description="Low complexity" evidence="1">
    <location>
        <begin position="53"/>
        <end position="69"/>
    </location>
</feature>
<dbReference type="EMBL" id="JAZHXJ010000296">
    <property type="protein sequence ID" value="KAL1865423.1"/>
    <property type="molecule type" value="Genomic_DNA"/>
</dbReference>
<accession>A0ABR3WPD4</accession>
<dbReference type="Proteomes" id="UP001586593">
    <property type="component" value="Unassembled WGS sequence"/>
</dbReference>
<reference evidence="2 3" key="1">
    <citation type="journal article" date="2024" name="Commun. Biol.">
        <title>Comparative genomic analysis of thermophilic fungi reveals convergent evolutionary adaptations and gene losses.</title>
        <authorList>
            <person name="Steindorff A.S."/>
            <person name="Aguilar-Pontes M.V."/>
            <person name="Robinson A.J."/>
            <person name="Andreopoulos B."/>
            <person name="LaButti K."/>
            <person name="Kuo A."/>
            <person name="Mondo S."/>
            <person name="Riley R."/>
            <person name="Otillar R."/>
            <person name="Haridas S."/>
            <person name="Lipzen A."/>
            <person name="Grimwood J."/>
            <person name="Schmutz J."/>
            <person name="Clum A."/>
            <person name="Reid I.D."/>
            <person name="Moisan M.C."/>
            <person name="Butler G."/>
            <person name="Nguyen T.T.M."/>
            <person name="Dewar K."/>
            <person name="Conant G."/>
            <person name="Drula E."/>
            <person name="Henrissat B."/>
            <person name="Hansel C."/>
            <person name="Singer S."/>
            <person name="Hutchinson M.I."/>
            <person name="de Vries R.P."/>
            <person name="Natvig D.O."/>
            <person name="Powell A.J."/>
            <person name="Tsang A."/>
            <person name="Grigoriev I.V."/>
        </authorList>
    </citation>
    <scope>NUCLEOTIDE SEQUENCE [LARGE SCALE GENOMIC DNA]</scope>
    <source>
        <strain evidence="2 3">ATCC 24622</strain>
    </source>
</reference>
<sequence>MHPGSGLPEAQPVPDDRDAHVPDALTASPRSAESHGPARSPSSSPLMRKDTYSSTSTTATAATAATGASNETVATTVFTHPQTSPRLLAQAAFSVKAAAEGAVAIRRASRRRTGPLSAVQRERAALIRKLGACADCRRRRVACHPNHHNMTWEDAAKKYRSHSPGTPDLAPGPGRPPRSPAALSAKPSFHEHTPPQRQHHHQHHLQHRQEMDLDSPPHQLGRHSVGDTRIRTPLPSAPRLEKAASLPHLPGIDSLKPDLQSIAARVLTNSSRGRYSSVHVLLLQWHDDPDPSARGAMHELASVLESSYRFSSRVKLIPSSSDCKSSWRWLSRELTEFIDYQDQRDVLKVIYYSGHSFLDSDREMVLASSANPDTKSTVRWSGLQQTIEDGCSDALLLMDCAYFPSSKLIRKHGVFEILAASAGEDHMRSLGRVAFTQAVTELLHTRASQKFLKPLSVSELHARLLASYPRVLRDRYPERELLASFPTPLYAQIRGDARLPSVLLAPLIRTGGPGSGGAGSGLTSLALDPAAHGGPLLSLTFRLAEEPFDEDGWAEWLRAMPDGIRDVKVDGPYRSSTLR</sequence>
<feature type="region of interest" description="Disordered" evidence="1">
    <location>
        <begin position="159"/>
        <end position="234"/>
    </location>
</feature>